<evidence type="ECO:0000256" key="4">
    <source>
        <dbReference type="ARBA" id="ARBA00022603"/>
    </source>
</evidence>
<dbReference type="NCBIfam" id="NF001453">
    <property type="entry name" value="PRK00312.1"/>
    <property type="match status" value="1"/>
</dbReference>
<evidence type="ECO:0000256" key="1">
    <source>
        <dbReference type="ARBA" id="ARBA00004496"/>
    </source>
</evidence>
<dbReference type="EC" id="2.1.1.77" evidence="7"/>
<evidence type="ECO:0000313" key="8">
    <source>
        <dbReference type="EMBL" id="TXC67361.1"/>
    </source>
</evidence>
<comment type="catalytic activity">
    <reaction evidence="7">
        <text>[protein]-L-isoaspartate + S-adenosyl-L-methionine = [protein]-L-isoaspartate alpha-methyl ester + S-adenosyl-L-homocysteine</text>
        <dbReference type="Rhea" id="RHEA:12705"/>
        <dbReference type="Rhea" id="RHEA-COMP:12143"/>
        <dbReference type="Rhea" id="RHEA-COMP:12144"/>
        <dbReference type="ChEBI" id="CHEBI:57856"/>
        <dbReference type="ChEBI" id="CHEBI:59789"/>
        <dbReference type="ChEBI" id="CHEBI:90596"/>
        <dbReference type="ChEBI" id="CHEBI:90598"/>
        <dbReference type="EC" id="2.1.1.77"/>
    </reaction>
</comment>
<gene>
    <name evidence="7" type="primary">pcm</name>
    <name evidence="8" type="ORF">FSC37_21675</name>
</gene>
<dbReference type="NCBIfam" id="TIGR00080">
    <property type="entry name" value="pimt"/>
    <property type="match status" value="1"/>
</dbReference>
<dbReference type="SUPFAM" id="SSF53335">
    <property type="entry name" value="S-adenosyl-L-methionine-dependent methyltransferases"/>
    <property type="match status" value="1"/>
</dbReference>
<comment type="subcellular location">
    <subcellularLocation>
        <location evidence="1 7">Cytoplasm</location>
    </subcellularLocation>
</comment>
<protein>
    <recommendedName>
        <fullName evidence="7">Protein-L-isoaspartate O-methyltransferase</fullName>
        <ecNumber evidence="7">2.1.1.77</ecNumber>
    </recommendedName>
    <alternativeName>
        <fullName evidence="7">L-isoaspartyl protein carboxyl methyltransferase</fullName>
    </alternativeName>
    <alternativeName>
        <fullName evidence="7">Protein L-isoaspartyl methyltransferase</fullName>
    </alternativeName>
    <alternativeName>
        <fullName evidence="7">Protein-beta-aspartate methyltransferase</fullName>
        <shortName evidence="7">PIMT</shortName>
    </alternativeName>
</protein>
<feature type="active site" evidence="7">
    <location>
        <position position="65"/>
    </location>
</feature>
<evidence type="ECO:0000256" key="7">
    <source>
        <dbReference type="HAMAP-Rule" id="MF_00090"/>
    </source>
</evidence>
<evidence type="ECO:0000256" key="2">
    <source>
        <dbReference type="ARBA" id="ARBA00005369"/>
    </source>
</evidence>
<proteinExistence type="inferred from homology"/>
<keyword evidence="5 7" id="KW-0808">Transferase</keyword>
<evidence type="ECO:0000256" key="3">
    <source>
        <dbReference type="ARBA" id="ARBA00022490"/>
    </source>
</evidence>
<dbReference type="PANTHER" id="PTHR11579:SF0">
    <property type="entry name" value="PROTEIN-L-ISOASPARTATE(D-ASPARTATE) O-METHYLTRANSFERASE"/>
    <property type="match status" value="1"/>
</dbReference>
<reference evidence="8 9" key="1">
    <citation type="submission" date="2019-08" db="EMBL/GenBank/DDBJ databases">
        <authorList>
            <person name="Khan S.A."/>
            <person name="Jeon C.O."/>
            <person name="Jeong S.E."/>
        </authorList>
    </citation>
    <scope>NUCLEOTIDE SEQUENCE [LARGE SCALE GENOMIC DNA]</scope>
    <source>
        <strain evidence="9">IMCC1728</strain>
    </source>
</reference>
<keyword evidence="6 7" id="KW-0949">S-adenosyl-L-methionine</keyword>
<evidence type="ECO:0000256" key="6">
    <source>
        <dbReference type="ARBA" id="ARBA00022691"/>
    </source>
</evidence>
<dbReference type="GO" id="GO:0032259">
    <property type="term" value="P:methylation"/>
    <property type="evidence" value="ECO:0007669"/>
    <property type="project" value="UniProtKB-KW"/>
</dbReference>
<dbReference type="GO" id="GO:0030091">
    <property type="term" value="P:protein repair"/>
    <property type="evidence" value="ECO:0007669"/>
    <property type="project" value="UniProtKB-UniRule"/>
</dbReference>
<dbReference type="CDD" id="cd02440">
    <property type="entry name" value="AdoMet_MTases"/>
    <property type="match status" value="1"/>
</dbReference>
<dbReference type="EMBL" id="VOPW01000001">
    <property type="protein sequence ID" value="TXC67361.1"/>
    <property type="molecule type" value="Genomic_DNA"/>
</dbReference>
<dbReference type="GO" id="GO:0004719">
    <property type="term" value="F:protein-L-isoaspartate (D-aspartate) O-methyltransferase activity"/>
    <property type="evidence" value="ECO:0007669"/>
    <property type="project" value="UniProtKB-UniRule"/>
</dbReference>
<organism evidence="8 9">
    <name type="scientific">Piscinibacter aquaticus</name>
    <dbReference type="NCBI Taxonomy" id="392597"/>
    <lineage>
        <taxon>Bacteria</taxon>
        <taxon>Pseudomonadati</taxon>
        <taxon>Pseudomonadota</taxon>
        <taxon>Betaproteobacteria</taxon>
        <taxon>Burkholderiales</taxon>
        <taxon>Sphaerotilaceae</taxon>
        <taxon>Piscinibacter</taxon>
    </lineage>
</organism>
<dbReference type="Pfam" id="PF01135">
    <property type="entry name" value="PCMT"/>
    <property type="match status" value="1"/>
</dbReference>
<dbReference type="InterPro" id="IPR000682">
    <property type="entry name" value="PCMT"/>
</dbReference>
<sequence>MTHDTDFSARRAAMVRDQIEDRGVHDPRVLQAMREVPRERFVRPGWQAQACDDNPLPIEAGQTISQPYIVAFMAEALQLQGGERVLEIGTGSGYAAAVLARLAGEVHTVERIALLAEHAAATLRELGVTTVQVHCADGTLGWPEAAPYDAIVVTAAGPEVPAALKAQLAVGGRLVMPVGELDGHQELLRLTRTGEHSEHREVLMGVRFVPLTGAQGWPQ</sequence>
<keyword evidence="4 7" id="KW-0489">Methyltransferase</keyword>
<evidence type="ECO:0000256" key="5">
    <source>
        <dbReference type="ARBA" id="ARBA00022679"/>
    </source>
</evidence>
<dbReference type="GO" id="GO:0005737">
    <property type="term" value="C:cytoplasm"/>
    <property type="evidence" value="ECO:0007669"/>
    <property type="project" value="UniProtKB-SubCell"/>
</dbReference>
<comment type="function">
    <text evidence="7">Catalyzes the methyl esterification of L-isoaspartyl residues in peptides and proteins that result from spontaneous decomposition of normal L-aspartyl and L-asparaginyl residues. It plays a role in the repair and/or degradation of damaged proteins.</text>
</comment>
<keyword evidence="3 7" id="KW-0963">Cytoplasm</keyword>
<accession>A0A5C6U5F1</accession>
<dbReference type="Proteomes" id="UP000321832">
    <property type="component" value="Unassembled WGS sequence"/>
</dbReference>
<dbReference type="AlphaFoldDB" id="A0A5C6U5F1"/>
<dbReference type="PANTHER" id="PTHR11579">
    <property type="entry name" value="PROTEIN-L-ISOASPARTATE O-METHYLTRANSFERASE"/>
    <property type="match status" value="1"/>
</dbReference>
<evidence type="ECO:0000313" key="9">
    <source>
        <dbReference type="Proteomes" id="UP000321832"/>
    </source>
</evidence>
<comment type="caution">
    <text evidence="8">The sequence shown here is derived from an EMBL/GenBank/DDBJ whole genome shotgun (WGS) entry which is preliminary data.</text>
</comment>
<dbReference type="InterPro" id="IPR029063">
    <property type="entry name" value="SAM-dependent_MTases_sf"/>
</dbReference>
<dbReference type="FunFam" id="3.40.50.150:FF:000010">
    <property type="entry name" value="Protein-L-isoaspartate O-methyltransferase"/>
    <property type="match status" value="1"/>
</dbReference>
<name>A0A5C6U5F1_9BURK</name>
<dbReference type="Gene3D" id="3.40.50.150">
    <property type="entry name" value="Vaccinia Virus protein VP39"/>
    <property type="match status" value="1"/>
</dbReference>
<dbReference type="PROSITE" id="PS01279">
    <property type="entry name" value="PCMT"/>
    <property type="match status" value="1"/>
</dbReference>
<comment type="similarity">
    <text evidence="2 7">Belongs to the methyltransferase superfamily. L-isoaspartyl/D-aspartyl protein methyltransferase family.</text>
</comment>
<dbReference type="HAMAP" id="MF_00090">
    <property type="entry name" value="PIMT"/>
    <property type="match status" value="1"/>
</dbReference>
<keyword evidence="9" id="KW-1185">Reference proteome</keyword>